<protein>
    <recommendedName>
        <fullName evidence="1">GmrSD restriction endonucleases N-terminal domain-containing protein</fullName>
    </recommendedName>
</protein>
<dbReference type="EMBL" id="CP040058">
    <property type="protein sequence ID" value="QCP33640.1"/>
    <property type="molecule type" value="Genomic_DNA"/>
</dbReference>
<sequence length="635" mass="75802">MKNNMVSGVASIQEIFNFEFEDKSLNGVIAEFGNRRNVYLSIPKYQREYTWEDNKIKTFVDDIYINSKFLGIIVLEKNRKHNCLDIVDGQQRITTLILVCVCLYNILQKEEETVKANEIMAVLEHQNNLILWNDSVGKFIHKRENELYINVLEEDDIYRQGAKFKEAYDVIYKKIKSYKSDISKREWKTKLIQMVMHVFDCQMVLFVNVISKNEGSIEEIYIDINEKAQRLDEESIFKGYCFSKIKDSSMQENLKCQWIDIKQDFYKIKDLHFKDLSSLLHKYLLIKERTTRISEHLHINGKHYLEDKHPSEIVHLLKEFNLFEKNLYIYKTNIDSKTYRFSDLAKVKRTIDDDLDFLKKISNYILFAKQNIYKLAFLHYIDVNLTMTTKVSQVDLQSFFRLYYVYFFICVDIFQIRTRSYLPIKVIEAIDENESILESLYEEIRMILEQKSDSVRFVINKGNFKLLYSILDTVESKRSNNKLIEIKLKSYSTKTIEHLIINDSLKLNWKRKQGDEYKFSEELYLEYKEFKDLENNLILVSNKDNEAMGTFDIITKIGYIEKNNLDKSKHISIYLNYIKSLNSYKLLVEAKNEDLSKIEVLKRYKDFLSDYFSTEKINTLSSNLYSVFRRKIWEL</sequence>
<proteinExistence type="predicted"/>
<keyword evidence="3" id="KW-1185">Reference proteome</keyword>
<evidence type="ECO:0000259" key="1">
    <source>
        <dbReference type="Pfam" id="PF03235"/>
    </source>
</evidence>
<dbReference type="KEGG" id="arf:AR1Y2_0186"/>
<dbReference type="Proteomes" id="UP000298653">
    <property type="component" value="Chromosome"/>
</dbReference>
<dbReference type="AlphaFoldDB" id="A0A4V1EFS9"/>
<gene>
    <name evidence="2" type="ORF">AR1Y2_0186</name>
</gene>
<name>A0A4V1EFS9_9FIRM</name>
<dbReference type="Pfam" id="PF03235">
    <property type="entry name" value="GmrSD_N"/>
    <property type="match status" value="1"/>
</dbReference>
<dbReference type="PANTHER" id="PTHR35149:SF1">
    <property type="entry name" value="DUF5655 DOMAIN-CONTAINING PROTEIN"/>
    <property type="match status" value="1"/>
</dbReference>
<dbReference type="RefSeq" id="WP_137327287.1">
    <property type="nucleotide sequence ID" value="NZ_CP040058.1"/>
</dbReference>
<accession>A0A4V1EFS9</accession>
<feature type="domain" description="GmrSD restriction endonucleases N-terminal" evidence="1">
    <location>
        <begin position="34"/>
        <end position="240"/>
    </location>
</feature>
<dbReference type="PANTHER" id="PTHR35149">
    <property type="entry name" value="SLL5132 PROTEIN"/>
    <property type="match status" value="1"/>
</dbReference>
<evidence type="ECO:0000313" key="2">
    <source>
        <dbReference type="EMBL" id="QCP33640.1"/>
    </source>
</evidence>
<dbReference type="InterPro" id="IPR004919">
    <property type="entry name" value="GmrSD_N"/>
</dbReference>
<reference evidence="2 3" key="1">
    <citation type="submission" date="2019-05" db="EMBL/GenBank/DDBJ databases">
        <title>Complete genome sequencing of Anaerostipes rhamnosivorans.</title>
        <authorList>
            <person name="Bui T.P.N."/>
            <person name="de Vos W.M."/>
        </authorList>
    </citation>
    <scope>NUCLEOTIDE SEQUENCE [LARGE SCALE GENOMIC DNA]</scope>
    <source>
        <strain evidence="2 3">1y2</strain>
    </source>
</reference>
<organism evidence="2 3">
    <name type="scientific">Anaerostipes rhamnosivorans</name>
    <dbReference type="NCBI Taxonomy" id="1229621"/>
    <lineage>
        <taxon>Bacteria</taxon>
        <taxon>Bacillati</taxon>
        <taxon>Bacillota</taxon>
        <taxon>Clostridia</taxon>
        <taxon>Lachnospirales</taxon>
        <taxon>Lachnospiraceae</taxon>
        <taxon>Anaerostipes</taxon>
    </lineage>
</organism>
<evidence type="ECO:0000313" key="3">
    <source>
        <dbReference type="Proteomes" id="UP000298653"/>
    </source>
</evidence>
<dbReference type="OrthoDB" id="9770340at2"/>